<sequence>MPNIVFENWNILHQKHYDVKADSFYVKEANPSLEPVLLECPRLYLFRPNFEPLWEKGHCRGRLNSPLSKLINELEFAEIMIKFAASPALHDEKLAGVYYGYKRQVLRIWLSQTASEADVARIRDELTALLDIPFEFEQFTDPDWKAVERPLDLSPRSKMFEIYRSASSIGTVSFETAITAALPYIDSVDTDRIAEKLKESFIAYDFACTPLTRVKLSLRECRLELTMFGNEGRRCNIYAKYDPKEFLVLFAAEWKRRIVRFLYLNLPDFDLSPVIVKTFRLEPIIECLFTL</sequence>
<dbReference type="AlphaFoldDB" id="A0A7E4US67"/>
<keyword evidence="1" id="KW-1185">Reference proteome</keyword>
<dbReference type="SUPFAM" id="SSF55418">
    <property type="entry name" value="eIF4e-like"/>
    <property type="match status" value="1"/>
</dbReference>
<proteinExistence type="predicted"/>
<dbReference type="Proteomes" id="UP000492821">
    <property type="component" value="Unassembled WGS sequence"/>
</dbReference>
<dbReference type="InterPro" id="IPR023398">
    <property type="entry name" value="TIF_eIF4e-like"/>
</dbReference>
<evidence type="ECO:0000313" key="1">
    <source>
        <dbReference type="Proteomes" id="UP000492821"/>
    </source>
</evidence>
<protein>
    <submittedName>
        <fullName evidence="2">WYL domain-containing protein</fullName>
    </submittedName>
</protein>
<name>A0A7E4US67_PANRE</name>
<organism evidence="1 2">
    <name type="scientific">Panagrellus redivivus</name>
    <name type="common">Microworm</name>
    <dbReference type="NCBI Taxonomy" id="6233"/>
    <lineage>
        <taxon>Eukaryota</taxon>
        <taxon>Metazoa</taxon>
        <taxon>Ecdysozoa</taxon>
        <taxon>Nematoda</taxon>
        <taxon>Chromadorea</taxon>
        <taxon>Rhabditida</taxon>
        <taxon>Tylenchina</taxon>
        <taxon>Panagrolaimomorpha</taxon>
        <taxon>Panagrolaimoidea</taxon>
        <taxon>Panagrolaimidae</taxon>
        <taxon>Panagrellus</taxon>
    </lineage>
</organism>
<evidence type="ECO:0000313" key="2">
    <source>
        <dbReference type="WBParaSite" id="Pan_g12208.t1"/>
    </source>
</evidence>
<dbReference type="WBParaSite" id="Pan_g12208.t1">
    <property type="protein sequence ID" value="Pan_g12208.t1"/>
    <property type="gene ID" value="Pan_g12208"/>
</dbReference>
<reference evidence="2" key="2">
    <citation type="submission" date="2020-10" db="UniProtKB">
        <authorList>
            <consortium name="WormBaseParasite"/>
        </authorList>
    </citation>
    <scope>IDENTIFICATION</scope>
</reference>
<accession>A0A7E4US67</accession>
<reference evidence="1" key="1">
    <citation type="journal article" date="2013" name="Genetics">
        <title>The draft genome and transcriptome of Panagrellus redivivus are shaped by the harsh demands of a free-living lifestyle.</title>
        <authorList>
            <person name="Srinivasan J."/>
            <person name="Dillman A.R."/>
            <person name="Macchietto M.G."/>
            <person name="Heikkinen L."/>
            <person name="Lakso M."/>
            <person name="Fracchia K.M."/>
            <person name="Antoshechkin I."/>
            <person name="Mortazavi A."/>
            <person name="Wong G."/>
            <person name="Sternberg P.W."/>
        </authorList>
    </citation>
    <scope>NUCLEOTIDE SEQUENCE [LARGE SCALE GENOMIC DNA]</scope>
    <source>
        <strain evidence="1">MT8872</strain>
    </source>
</reference>